<feature type="compositionally biased region" description="Basic and acidic residues" evidence="1">
    <location>
        <begin position="13"/>
        <end position="22"/>
    </location>
</feature>
<protein>
    <submittedName>
        <fullName evidence="2">Uncharacterized protein</fullName>
    </submittedName>
</protein>
<evidence type="ECO:0000313" key="3">
    <source>
        <dbReference type="Proteomes" id="UP000016842"/>
    </source>
</evidence>
<dbReference type="AlphaFoldDB" id="U4VD48"/>
<comment type="caution">
    <text evidence="2">The sequence shown here is derived from an EMBL/GenBank/DDBJ whole genome shotgun (WGS) entry which is preliminary data.</text>
</comment>
<name>U4VD48_9HYPH</name>
<reference evidence="2 3" key="1">
    <citation type="journal article" date="2014" name="FEMS Microbiol. Lett.">
        <title>Genome sequencing analysis reveals virulence-related gene content of Ochrobactrum intermedium strain 229E, a urease-positive strain isolated from the human gastric niche.</title>
        <authorList>
            <person name="Kulkarni G.J."/>
            <person name="Shetty S."/>
            <person name="Dharne M.S."/>
            <person name="Shouche Y.S."/>
        </authorList>
    </citation>
    <scope>NUCLEOTIDE SEQUENCE [LARGE SCALE GENOMIC DNA]</scope>
    <source>
        <strain evidence="2 3">229E</strain>
    </source>
</reference>
<accession>U4VD48</accession>
<feature type="compositionally biased region" description="Pro residues" evidence="1">
    <location>
        <begin position="1"/>
        <end position="10"/>
    </location>
</feature>
<sequence length="94" mass="11026">MAATPPPRPPLEGLRRQLEKSRAQKSAKQSTKSRMPRDGFVRETFTLPRLAAREKAREWFETFPKAAYWTEIESWCERPDDVIEFTMRRLATAD</sequence>
<dbReference type="Proteomes" id="UP000016842">
    <property type="component" value="Unassembled WGS sequence"/>
</dbReference>
<evidence type="ECO:0000313" key="2">
    <source>
        <dbReference type="EMBL" id="ERM02998.1"/>
    </source>
</evidence>
<dbReference type="EMBL" id="ASXJ01000045">
    <property type="protein sequence ID" value="ERM02998.1"/>
    <property type="molecule type" value="Genomic_DNA"/>
</dbReference>
<evidence type="ECO:0000256" key="1">
    <source>
        <dbReference type="SAM" id="MobiDB-lite"/>
    </source>
</evidence>
<gene>
    <name evidence="2" type="ORF">Q644_13545</name>
</gene>
<dbReference type="PATRIC" id="fig|1337887.3.peg.948"/>
<feature type="region of interest" description="Disordered" evidence="1">
    <location>
        <begin position="1"/>
        <end position="39"/>
    </location>
</feature>
<feature type="compositionally biased region" description="Polar residues" evidence="1">
    <location>
        <begin position="24"/>
        <end position="33"/>
    </location>
</feature>
<proteinExistence type="predicted"/>
<organism evidence="2 3">
    <name type="scientific">Brucella intermedia 229E</name>
    <dbReference type="NCBI Taxonomy" id="1337887"/>
    <lineage>
        <taxon>Bacteria</taxon>
        <taxon>Pseudomonadati</taxon>
        <taxon>Pseudomonadota</taxon>
        <taxon>Alphaproteobacteria</taxon>
        <taxon>Hyphomicrobiales</taxon>
        <taxon>Brucellaceae</taxon>
        <taxon>Brucella/Ochrobactrum group</taxon>
        <taxon>Brucella</taxon>
    </lineage>
</organism>